<keyword evidence="2" id="KW-0677">Repeat</keyword>
<evidence type="ECO:0000313" key="7">
    <source>
        <dbReference type="EMBL" id="RNA35673.1"/>
    </source>
</evidence>
<dbReference type="PROSITE" id="PS00678">
    <property type="entry name" value="WD_REPEATS_1"/>
    <property type="match status" value="1"/>
</dbReference>
<dbReference type="PROSITE" id="PS50294">
    <property type="entry name" value="WD_REPEATS_REGION"/>
    <property type="match status" value="1"/>
</dbReference>
<dbReference type="PROSITE" id="PS50082">
    <property type="entry name" value="WD_REPEATS_2"/>
    <property type="match status" value="2"/>
</dbReference>
<feature type="region of interest" description="Disordered" evidence="4">
    <location>
        <begin position="670"/>
        <end position="689"/>
    </location>
</feature>
<dbReference type="Gene3D" id="2.130.10.10">
    <property type="entry name" value="YVTN repeat-like/Quinoprotein amine dehydrogenase"/>
    <property type="match status" value="2"/>
</dbReference>
<dbReference type="PANTHER" id="PTHR22840:SF12">
    <property type="entry name" value="WD REPEAT-CONTAINING PROTEIN 36"/>
    <property type="match status" value="1"/>
</dbReference>
<dbReference type="SUPFAM" id="SSF117289">
    <property type="entry name" value="Nucleoporin domain"/>
    <property type="match status" value="1"/>
</dbReference>
<dbReference type="OrthoDB" id="10250769at2759"/>
<dbReference type="Pfam" id="PF25171">
    <property type="entry name" value="Beta-prop_WDR36-Utp21_1st"/>
    <property type="match status" value="1"/>
</dbReference>
<dbReference type="InterPro" id="IPR001680">
    <property type="entry name" value="WD40_rpt"/>
</dbReference>
<evidence type="ECO:0000256" key="4">
    <source>
        <dbReference type="SAM" id="MobiDB-lite"/>
    </source>
</evidence>
<dbReference type="SUPFAM" id="SSF50978">
    <property type="entry name" value="WD40 repeat-like"/>
    <property type="match status" value="1"/>
</dbReference>
<dbReference type="FunFam" id="2.130.10.10:FF:000109">
    <property type="entry name" value="WD repeat domain 36"/>
    <property type="match status" value="1"/>
</dbReference>
<dbReference type="GO" id="GO:0032040">
    <property type="term" value="C:small-subunit processome"/>
    <property type="evidence" value="ECO:0007669"/>
    <property type="project" value="InterPro"/>
</dbReference>
<keyword evidence="1 3" id="KW-0853">WD repeat</keyword>
<dbReference type="GO" id="GO:0034388">
    <property type="term" value="C:Pwp2p-containing subcomplex of 90S preribosome"/>
    <property type="evidence" value="ECO:0007669"/>
    <property type="project" value="TreeGrafter"/>
</dbReference>
<dbReference type="Pfam" id="PF25168">
    <property type="entry name" value="Beta-prop_WDR36-Utp21_2nd"/>
    <property type="match status" value="1"/>
</dbReference>
<dbReference type="Pfam" id="PF04192">
    <property type="entry name" value="Utp21"/>
    <property type="match status" value="1"/>
</dbReference>
<feature type="compositionally biased region" description="Acidic residues" evidence="4">
    <location>
        <begin position="680"/>
        <end position="689"/>
    </location>
</feature>
<dbReference type="Proteomes" id="UP000276133">
    <property type="component" value="Unassembled WGS sequence"/>
</dbReference>
<dbReference type="STRING" id="10195.A0A3M7SIR8"/>
<sequence length="889" mass="100020">MPEQNSKIFAAYRALGVNSDHVPCVVRYNKNHQENYVITSVGKAFHVYKCSNMGLVRVSDSLEHEITSLAADASFIYASSKNKIYAFKYGRKIVKVFEGHESDVVTILPFGAHLISLDENNVVIIWSIEASEVYLTLNFAKESFRITALLHPITYLNKILFGSSQGSMQLWNIKTSQLIYSFKSFNSPITVLKQAPAIDVVGIGLENGRIILHNLKFDETIMSFVQEWGPVRSLTFRSDGNPIMISGSFLGHMAIWNLEEKRLVAQLREAHGASVDGLQSLQFEPLIVSSSADNSVKVWIFDMSDGSARLLRHRSGHSASPIRIRFHDQNGQKILSSGLDSNLLCFSTEHESKNKSLGRASFNKMETKKSGLKFDQHKMPPIVDFASCESKQSDWDSIICIHDNLRMATTWDLIKSSMGKHKIDHQRFKDSERLFSSVMATCCTITNCGNFCLIGYSSGHVDLYNMQSGLFRGSYGCQTAHDSSVRGVATDFLNLSTITCSESGEIKFWPFREKKKLNSNVDQCRSLLQIEENISSILLHRESGMLAVATDDFSVLVIDCDVKKIVRKFAGHSNKISDMSFSMDSRWLLTASMDCLIKVWDIPSGKLVDCFRFDSAPTSICLSPSSEFLATTHVNELAVFLWSNKTLYSHVSLKQLPDDYVPEEKIKMPSTNYASTEEHDAQEDMDQDDDVNSYKIYTSPEQIDLDLVTLSLLPESRWKNLINLDTIKQRNKPKEAPKVPKSAPFFLPTISNEQGFTFNTAKESRQANDKKVTSLNVFLSDFANNLLNSKNVQDYGALLDGLKKMGPSAIDMEVRSLSEEMGGSVELMEKFMEFLLYLMTTRKNFELANSYLALFLKVHANTISLEDDLVSALEKIKEVQSLVWANLHL</sequence>
<dbReference type="InterPro" id="IPR059157">
    <property type="entry name" value="WDR36-Utp21_N"/>
</dbReference>
<accession>A0A3M7SIR8</accession>
<dbReference type="SMART" id="SM00320">
    <property type="entry name" value="WD40"/>
    <property type="match status" value="10"/>
</dbReference>
<evidence type="ECO:0000256" key="3">
    <source>
        <dbReference type="PROSITE-ProRule" id="PRU00221"/>
    </source>
</evidence>
<reference evidence="7 8" key="1">
    <citation type="journal article" date="2018" name="Sci. Rep.">
        <title>Genomic signatures of local adaptation to the degree of environmental predictability in rotifers.</title>
        <authorList>
            <person name="Franch-Gras L."/>
            <person name="Hahn C."/>
            <person name="Garcia-Roger E.M."/>
            <person name="Carmona M.J."/>
            <person name="Serra M."/>
            <person name="Gomez A."/>
        </authorList>
    </citation>
    <scope>NUCLEOTIDE SEQUENCE [LARGE SCALE GENOMIC DNA]</scope>
    <source>
        <strain evidence="7">HYR1</strain>
    </source>
</reference>
<feature type="domain" description="WDR36/Utp21 C-terminal" evidence="5">
    <location>
        <begin position="701"/>
        <end position="887"/>
    </location>
</feature>
<dbReference type="GO" id="GO:0006364">
    <property type="term" value="P:rRNA processing"/>
    <property type="evidence" value="ECO:0007669"/>
    <property type="project" value="InterPro"/>
</dbReference>
<dbReference type="InterPro" id="IPR011047">
    <property type="entry name" value="Quinoprotein_ADH-like_sf"/>
</dbReference>
<evidence type="ECO:0000256" key="1">
    <source>
        <dbReference type="ARBA" id="ARBA00022574"/>
    </source>
</evidence>
<dbReference type="InterPro" id="IPR036322">
    <property type="entry name" value="WD40_repeat_dom_sf"/>
</dbReference>
<comment type="caution">
    <text evidence="7">The sequence shown here is derived from an EMBL/GenBank/DDBJ whole genome shotgun (WGS) entry which is preliminary data.</text>
</comment>
<dbReference type="AlphaFoldDB" id="A0A3M7SIR8"/>
<evidence type="ECO:0000313" key="8">
    <source>
        <dbReference type="Proteomes" id="UP000276133"/>
    </source>
</evidence>
<feature type="domain" description="WDR36/Utp21 N-terminal" evidence="6">
    <location>
        <begin position="37"/>
        <end position="302"/>
    </location>
</feature>
<name>A0A3M7SIR8_BRAPC</name>
<evidence type="ECO:0000259" key="5">
    <source>
        <dbReference type="Pfam" id="PF04192"/>
    </source>
</evidence>
<dbReference type="InterPro" id="IPR019775">
    <property type="entry name" value="WD40_repeat_CS"/>
</dbReference>
<evidence type="ECO:0000256" key="2">
    <source>
        <dbReference type="ARBA" id="ARBA00022737"/>
    </source>
</evidence>
<keyword evidence="8" id="KW-1185">Reference proteome</keyword>
<organism evidence="7 8">
    <name type="scientific">Brachionus plicatilis</name>
    <name type="common">Marine rotifer</name>
    <name type="synonym">Brachionus muelleri</name>
    <dbReference type="NCBI Taxonomy" id="10195"/>
    <lineage>
        <taxon>Eukaryota</taxon>
        <taxon>Metazoa</taxon>
        <taxon>Spiralia</taxon>
        <taxon>Gnathifera</taxon>
        <taxon>Rotifera</taxon>
        <taxon>Eurotatoria</taxon>
        <taxon>Monogononta</taxon>
        <taxon>Pseudotrocha</taxon>
        <taxon>Ploima</taxon>
        <taxon>Brachionidae</taxon>
        <taxon>Brachionus</taxon>
    </lineage>
</organism>
<dbReference type="InterPro" id="IPR015943">
    <property type="entry name" value="WD40/YVTN_repeat-like_dom_sf"/>
</dbReference>
<dbReference type="EMBL" id="REGN01001300">
    <property type="protein sequence ID" value="RNA35673.1"/>
    <property type="molecule type" value="Genomic_DNA"/>
</dbReference>
<protein>
    <submittedName>
        <fullName evidence="7">WD repeat-containing 36</fullName>
    </submittedName>
</protein>
<evidence type="ECO:0000259" key="6">
    <source>
        <dbReference type="Pfam" id="PF25171"/>
    </source>
</evidence>
<proteinExistence type="predicted"/>
<dbReference type="InterPro" id="IPR007319">
    <property type="entry name" value="WDR36/Utp21_C"/>
</dbReference>
<feature type="repeat" description="WD" evidence="3">
    <location>
        <begin position="268"/>
        <end position="299"/>
    </location>
</feature>
<dbReference type="PANTHER" id="PTHR22840">
    <property type="entry name" value="WD REPEAT-CONTAINING PROTEIN 36"/>
    <property type="match status" value="1"/>
</dbReference>
<gene>
    <name evidence="7" type="ORF">BpHYR1_024192</name>
</gene>
<feature type="repeat" description="WD" evidence="3">
    <location>
        <begin position="569"/>
        <end position="610"/>
    </location>
</feature>
<dbReference type="SUPFAM" id="SSF50998">
    <property type="entry name" value="Quinoprotein alcohol dehydrogenase-like"/>
    <property type="match status" value="1"/>
</dbReference>
<feature type="non-terminal residue" evidence="7">
    <location>
        <position position="889"/>
    </location>
</feature>